<dbReference type="GO" id="GO:0008360">
    <property type="term" value="P:regulation of cell shape"/>
    <property type="evidence" value="ECO:0007669"/>
    <property type="project" value="UniProtKB-KW"/>
</dbReference>
<dbReference type="Proteomes" id="UP000824049">
    <property type="component" value="Unassembled WGS sequence"/>
</dbReference>
<dbReference type="PRINTS" id="PR00725">
    <property type="entry name" value="DADACBPTASE1"/>
</dbReference>
<proteinExistence type="inferred from homology"/>
<feature type="domain" description="Peptidase S11 D-alanyl-D-alanine carboxypeptidase A N-terminal" evidence="10">
    <location>
        <begin position="76"/>
        <end position="307"/>
    </location>
</feature>
<feature type="active site" evidence="7">
    <location>
        <position position="160"/>
    </location>
</feature>
<sequence length="326" mass="36287">MRQKRRFARLGWILMLVILAVSVSGCIQNPFQITNSYESYYAKEEEAETDNLEGMAADLAVLDAESQNTPGYQSSNYAELLINDSTNEVMKSYRCFERVYPASVTKIMTALLVLENGNLDDEITLDHDIELNEDGAVATTLSKGDTLTVNEAFHGLVVKSANDCAVILAEYIAGSEEKFVEMMNERARELGATHTHFANSHGLHDDNHYTTAYDLYLIFKEVVKHDAYLETASKKDYTMTYVTANGREVGEYMQSTDEFLLNTYSVPNGVTLLGGKTGTTSMAKSCLILLTENEAGERFFSVVMGAATHEDLYNSMTKLLENIVNN</sequence>
<dbReference type="PANTHER" id="PTHR21581">
    <property type="entry name" value="D-ALANYL-D-ALANINE CARBOXYPEPTIDASE"/>
    <property type="match status" value="1"/>
</dbReference>
<evidence type="ECO:0000313" key="11">
    <source>
        <dbReference type="EMBL" id="HIZ38443.1"/>
    </source>
</evidence>
<keyword evidence="2" id="KW-0732">Signal</keyword>
<feature type="binding site" evidence="8">
    <location>
        <position position="276"/>
    </location>
    <ligand>
        <name>substrate</name>
    </ligand>
</feature>
<dbReference type="Gene3D" id="3.40.710.10">
    <property type="entry name" value="DD-peptidase/beta-lactamase superfamily"/>
    <property type="match status" value="1"/>
</dbReference>
<evidence type="ECO:0000256" key="1">
    <source>
        <dbReference type="ARBA" id="ARBA00007164"/>
    </source>
</evidence>
<evidence type="ECO:0000313" key="12">
    <source>
        <dbReference type="Proteomes" id="UP000824049"/>
    </source>
</evidence>
<reference evidence="11" key="1">
    <citation type="journal article" date="2021" name="PeerJ">
        <title>Extensive microbial diversity within the chicken gut microbiome revealed by metagenomics and culture.</title>
        <authorList>
            <person name="Gilroy R."/>
            <person name="Ravi A."/>
            <person name="Getino M."/>
            <person name="Pursley I."/>
            <person name="Horton D.L."/>
            <person name="Alikhan N.F."/>
            <person name="Baker D."/>
            <person name="Gharbi K."/>
            <person name="Hall N."/>
            <person name="Watson M."/>
            <person name="Adriaenssens E.M."/>
            <person name="Foster-Nyarko E."/>
            <person name="Jarju S."/>
            <person name="Secka A."/>
            <person name="Antonio M."/>
            <person name="Oren A."/>
            <person name="Chaudhuri R.R."/>
            <person name="La Ragione R."/>
            <person name="Hildebrand F."/>
            <person name="Pallen M.J."/>
        </authorList>
    </citation>
    <scope>NUCLEOTIDE SEQUENCE</scope>
    <source>
        <strain evidence="11">CHK179-28034</strain>
    </source>
</reference>
<keyword evidence="3 11" id="KW-0378">Hydrolase</keyword>
<dbReference type="AlphaFoldDB" id="A0A9D2EIM1"/>
<evidence type="ECO:0000256" key="3">
    <source>
        <dbReference type="ARBA" id="ARBA00022801"/>
    </source>
</evidence>
<evidence type="ECO:0000256" key="4">
    <source>
        <dbReference type="ARBA" id="ARBA00022960"/>
    </source>
</evidence>
<evidence type="ECO:0000256" key="8">
    <source>
        <dbReference type="PIRSR" id="PIRSR618044-2"/>
    </source>
</evidence>
<keyword evidence="6" id="KW-0961">Cell wall biogenesis/degradation</keyword>
<organism evidence="11 12">
    <name type="scientific">Candidatus Anaerobutyricum stercoris</name>
    <dbReference type="NCBI Taxonomy" id="2838457"/>
    <lineage>
        <taxon>Bacteria</taxon>
        <taxon>Bacillati</taxon>
        <taxon>Bacillota</taxon>
        <taxon>Clostridia</taxon>
        <taxon>Lachnospirales</taxon>
        <taxon>Lachnospiraceae</taxon>
        <taxon>Anaerobutyricum</taxon>
    </lineage>
</organism>
<dbReference type="PROSITE" id="PS51257">
    <property type="entry name" value="PROKAR_LIPOPROTEIN"/>
    <property type="match status" value="1"/>
</dbReference>
<evidence type="ECO:0000256" key="6">
    <source>
        <dbReference type="ARBA" id="ARBA00023316"/>
    </source>
</evidence>
<evidence type="ECO:0000256" key="2">
    <source>
        <dbReference type="ARBA" id="ARBA00022729"/>
    </source>
</evidence>
<protein>
    <submittedName>
        <fullName evidence="11">Serine hydrolase</fullName>
    </submittedName>
</protein>
<dbReference type="InterPro" id="IPR001967">
    <property type="entry name" value="Peptidase_S11_N"/>
</dbReference>
<accession>A0A9D2EIM1</accession>
<gene>
    <name evidence="11" type="ORF">H9968_00740</name>
</gene>
<evidence type="ECO:0000259" key="10">
    <source>
        <dbReference type="Pfam" id="PF00768"/>
    </source>
</evidence>
<comment type="caution">
    <text evidence="11">The sequence shown here is derived from an EMBL/GenBank/DDBJ whole genome shotgun (WGS) entry which is preliminary data.</text>
</comment>
<feature type="active site" description="Proton acceptor" evidence="7">
    <location>
        <position position="106"/>
    </location>
</feature>
<dbReference type="GO" id="GO:0006508">
    <property type="term" value="P:proteolysis"/>
    <property type="evidence" value="ECO:0007669"/>
    <property type="project" value="InterPro"/>
</dbReference>
<reference evidence="11" key="2">
    <citation type="submission" date="2021-04" db="EMBL/GenBank/DDBJ databases">
        <authorList>
            <person name="Gilroy R."/>
        </authorList>
    </citation>
    <scope>NUCLEOTIDE SEQUENCE</scope>
    <source>
        <strain evidence="11">CHK179-28034</strain>
    </source>
</reference>
<evidence type="ECO:0000256" key="7">
    <source>
        <dbReference type="PIRSR" id="PIRSR618044-1"/>
    </source>
</evidence>
<comment type="similarity">
    <text evidence="1 9">Belongs to the peptidase S11 family.</text>
</comment>
<evidence type="ECO:0000256" key="9">
    <source>
        <dbReference type="RuleBase" id="RU004016"/>
    </source>
</evidence>
<dbReference type="SUPFAM" id="SSF56601">
    <property type="entry name" value="beta-lactamase/transpeptidase-like"/>
    <property type="match status" value="1"/>
</dbReference>
<keyword evidence="5" id="KW-0573">Peptidoglycan synthesis</keyword>
<keyword evidence="4" id="KW-0133">Cell shape</keyword>
<evidence type="ECO:0000256" key="5">
    <source>
        <dbReference type="ARBA" id="ARBA00022984"/>
    </source>
</evidence>
<dbReference type="Pfam" id="PF00768">
    <property type="entry name" value="Peptidase_S11"/>
    <property type="match status" value="1"/>
</dbReference>
<dbReference type="InterPro" id="IPR018044">
    <property type="entry name" value="Peptidase_S11"/>
</dbReference>
<dbReference type="GO" id="GO:0009002">
    <property type="term" value="F:serine-type D-Ala-D-Ala carboxypeptidase activity"/>
    <property type="evidence" value="ECO:0007669"/>
    <property type="project" value="InterPro"/>
</dbReference>
<dbReference type="InterPro" id="IPR012338">
    <property type="entry name" value="Beta-lactam/transpept-like"/>
</dbReference>
<name>A0A9D2EIM1_9FIRM</name>
<dbReference type="PANTHER" id="PTHR21581:SF6">
    <property type="entry name" value="TRAFFICKING PROTEIN PARTICLE COMPLEX SUBUNIT 12"/>
    <property type="match status" value="1"/>
</dbReference>
<dbReference type="EMBL" id="DXBR01000009">
    <property type="protein sequence ID" value="HIZ38443.1"/>
    <property type="molecule type" value="Genomic_DNA"/>
</dbReference>
<dbReference type="GO" id="GO:0009252">
    <property type="term" value="P:peptidoglycan biosynthetic process"/>
    <property type="evidence" value="ECO:0007669"/>
    <property type="project" value="UniProtKB-KW"/>
</dbReference>
<dbReference type="GO" id="GO:0071555">
    <property type="term" value="P:cell wall organization"/>
    <property type="evidence" value="ECO:0007669"/>
    <property type="project" value="UniProtKB-KW"/>
</dbReference>
<feature type="active site" description="Acyl-ester intermediate" evidence="7">
    <location>
        <position position="103"/>
    </location>
</feature>